<accession>A0ABR1H2X1</accession>
<evidence type="ECO:0000256" key="1">
    <source>
        <dbReference type="ARBA" id="ARBA00001954"/>
    </source>
</evidence>
<dbReference type="Pfam" id="PF03055">
    <property type="entry name" value="RPE65"/>
    <property type="match status" value="1"/>
</dbReference>
<reference evidence="6 7" key="1">
    <citation type="journal article" date="2025" name="Microbiol. Resour. Announc.">
        <title>Draft genome sequences for Neonectria magnoliae and Neonectria punicea, canker pathogens of Liriodendron tulipifera and Acer saccharum in West Virginia.</title>
        <authorList>
            <person name="Petronek H.M."/>
            <person name="Kasson M.T."/>
            <person name="Metheny A.M."/>
            <person name="Stauder C.M."/>
            <person name="Lovett B."/>
            <person name="Lynch S.C."/>
            <person name="Garnas J.R."/>
            <person name="Kasson L.R."/>
            <person name="Stajich J.E."/>
        </authorList>
    </citation>
    <scope>NUCLEOTIDE SEQUENCE [LARGE SCALE GENOMIC DNA]</scope>
    <source>
        <strain evidence="6 7">NRRL 64651</strain>
    </source>
</reference>
<feature type="region of interest" description="Disordered" evidence="5">
    <location>
        <begin position="1"/>
        <end position="30"/>
    </location>
</feature>
<evidence type="ECO:0000256" key="4">
    <source>
        <dbReference type="ARBA" id="ARBA00023004"/>
    </source>
</evidence>
<feature type="compositionally biased region" description="Polar residues" evidence="5">
    <location>
        <begin position="16"/>
        <end position="28"/>
    </location>
</feature>
<proteinExistence type="inferred from homology"/>
<comment type="cofactor">
    <cofactor evidence="1">
        <name>Fe(2+)</name>
        <dbReference type="ChEBI" id="CHEBI:29033"/>
    </cofactor>
</comment>
<evidence type="ECO:0000256" key="5">
    <source>
        <dbReference type="SAM" id="MobiDB-lite"/>
    </source>
</evidence>
<dbReference type="InterPro" id="IPR004294">
    <property type="entry name" value="Carotenoid_Oase"/>
</dbReference>
<organism evidence="6 7">
    <name type="scientific">Neonectria magnoliae</name>
    <dbReference type="NCBI Taxonomy" id="2732573"/>
    <lineage>
        <taxon>Eukaryota</taxon>
        <taxon>Fungi</taxon>
        <taxon>Dikarya</taxon>
        <taxon>Ascomycota</taxon>
        <taxon>Pezizomycotina</taxon>
        <taxon>Sordariomycetes</taxon>
        <taxon>Hypocreomycetidae</taxon>
        <taxon>Hypocreales</taxon>
        <taxon>Nectriaceae</taxon>
        <taxon>Neonectria</taxon>
    </lineage>
</organism>
<protein>
    <submittedName>
        <fullName evidence="6">Uncharacterized protein</fullName>
    </submittedName>
</protein>
<keyword evidence="4" id="KW-0408">Iron</keyword>
<keyword evidence="3" id="KW-0479">Metal-binding</keyword>
<name>A0ABR1H2X1_9HYPO</name>
<evidence type="ECO:0000256" key="2">
    <source>
        <dbReference type="ARBA" id="ARBA00006787"/>
    </source>
</evidence>
<comment type="similarity">
    <text evidence="2">Belongs to the carotenoid oxygenase family.</text>
</comment>
<sequence length="146" mass="15992">MPSSKPEPVQEKRVQDYSQTEPSVSSDSRGLDVDLLKSAIHKPTSTLEEPCFIPASTTTSPEGSGYLVAVIDRLDEMRQDLAIFNAQELSAGRIGLVRLPLRPRRGFHGNFVNHADIKAFAKRQGKGGDLGPAKAVEKPLLWQLDV</sequence>
<dbReference type="Proteomes" id="UP001498421">
    <property type="component" value="Unassembled WGS sequence"/>
</dbReference>
<evidence type="ECO:0000313" key="7">
    <source>
        <dbReference type="Proteomes" id="UP001498421"/>
    </source>
</evidence>
<evidence type="ECO:0000256" key="3">
    <source>
        <dbReference type="ARBA" id="ARBA00022723"/>
    </source>
</evidence>
<gene>
    <name evidence="6" type="ORF">QQZ08_012406</name>
</gene>
<dbReference type="EMBL" id="JAZAVK010000250">
    <property type="protein sequence ID" value="KAK7415232.1"/>
    <property type="molecule type" value="Genomic_DNA"/>
</dbReference>
<comment type="caution">
    <text evidence="6">The sequence shown here is derived from an EMBL/GenBank/DDBJ whole genome shotgun (WGS) entry which is preliminary data.</text>
</comment>
<evidence type="ECO:0000313" key="6">
    <source>
        <dbReference type="EMBL" id="KAK7415232.1"/>
    </source>
</evidence>
<keyword evidence="7" id="KW-1185">Reference proteome</keyword>